<reference evidence="2" key="2">
    <citation type="journal article" date="2015" name="J. Proteomics">
        <title>Sexual differences in the sialomes of the zebra tick, Rhipicephalus pulchellus.</title>
        <authorList>
            <person name="Tan A.W."/>
            <person name="Francischetti I.M."/>
            <person name="Slovak M."/>
            <person name="Kini R.M."/>
            <person name="Ribeiro J.M."/>
        </authorList>
    </citation>
    <scope>NUCLEOTIDE SEQUENCE</scope>
    <source>
        <tissue evidence="2">Salivary gland</tissue>
    </source>
</reference>
<reference evidence="2" key="1">
    <citation type="submission" date="2012-11" db="EMBL/GenBank/DDBJ databases">
        <authorList>
            <person name="Lucero-Rivera Y.E."/>
            <person name="Tovar-Ramirez D."/>
        </authorList>
    </citation>
    <scope>NUCLEOTIDE SEQUENCE</scope>
    <source>
        <tissue evidence="2">Salivary gland</tissue>
    </source>
</reference>
<sequence>HALPGLSCEEDDTSTKPTAPIFHDEKVAESSSSESLPLQLNEPPNQNDIGLYVGCPTLPEDTKERVYTNTWTPCSKHDFEVTVSKYGKRRKSQLNWLQRFQWLAYSQVQKGAFYKVCVPFSTKSGAGKGYHETARSVVTSTFTKWKNTLDVFENHARTEYHKNATITAQSFLEVTHGIIDISLQLNKQEKIESEKKQNKAMLQAVIETVLLCGRQEIALRGNRNSGTLALEEPAKNDGNFGAMLR</sequence>
<feature type="region of interest" description="Disordered" evidence="1">
    <location>
        <begin position="1"/>
        <end position="43"/>
    </location>
</feature>
<feature type="compositionally biased region" description="Low complexity" evidence="1">
    <location>
        <begin position="29"/>
        <end position="43"/>
    </location>
</feature>
<protein>
    <recommendedName>
        <fullName evidence="3">TTF-type domain-containing protein</fullName>
    </recommendedName>
</protein>
<evidence type="ECO:0000313" key="2">
    <source>
        <dbReference type="EMBL" id="JAA62317.1"/>
    </source>
</evidence>
<feature type="non-terminal residue" evidence="2">
    <location>
        <position position="1"/>
    </location>
</feature>
<evidence type="ECO:0000256" key="1">
    <source>
        <dbReference type="SAM" id="MobiDB-lite"/>
    </source>
</evidence>
<dbReference type="EMBL" id="GACK01002717">
    <property type="protein sequence ID" value="JAA62317.1"/>
    <property type="molecule type" value="mRNA"/>
</dbReference>
<proteinExistence type="evidence at transcript level"/>
<organism evidence="2">
    <name type="scientific">Rhipicephalus pulchellus</name>
    <name type="common">Yellow backed tick</name>
    <name type="synonym">Dermacentor pulchellus</name>
    <dbReference type="NCBI Taxonomy" id="72859"/>
    <lineage>
        <taxon>Eukaryota</taxon>
        <taxon>Metazoa</taxon>
        <taxon>Ecdysozoa</taxon>
        <taxon>Arthropoda</taxon>
        <taxon>Chelicerata</taxon>
        <taxon>Arachnida</taxon>
        <taxon>Acari</taxon>
        <taxon>Parasitiformes</taxon>
        <taxon>Ixodida</taxon>
        <taxon>Ixodoidea</taxon>
        <taxon>Ixodidae</taxon>
        <taxon>Rhipicephalinae</taxon>
        <taxon>Rhipicephalus</taxon>
        <taxon>Rhipicephalus</taxon>
    </lineage>
</organism>
<name>L7MER0_RHIPC</name>
<accession>L7MER0</accession>
<dbReference type="AlphaFoldDB" id="L7MER0"/>
<evidence type="ECO:0008006" key="3">
    <source>
        <dbReference type="Google" id="ProtNLM"/>
    </source>
</evidence>